<comment type="subcellular location">
    <subcellularLocation>
        <location evidence="1">Cell envelope</location>
    </subcellularLocation>
</comment>
<keyword evidence="4" id="KW-0408">Iron</keyword>
<dbReference type="InterPro" id="IPR002491">
    <property type="entry name" value="ABC_transptr_periplasmic_BD"/>
</dbReference>
<evidence type="ECO:0000256" key="4">
    <source>
        <dbReference type="ARBA" id="ARBA00022496"/>
    </source>
</evidence>
<keyword evidence="9" id="KW-1185">Reference proteome</keyword>
<gene>
    <name evidence="8" type="primary">fecB</name>
    <name evidence="8" type="ORF">EJ063_03510</name>
</gene>
<dbReference type="OrthoDB" id="9793175at2"/>
<dbReference type="Pfam" id="PF01497">
    <property type="entry name" value="Peripla_BP_2"/>
    <property type="match status" value="1"/>
</dbReference>
<evidence type="ECO:0000256" key="5">
    <source>
        <dbReference type="ARBA" id="ARBA00022729"/>
    </source>
</evidence>
<keyword evidence="3" id="KW-0813">Transport</keyword>
<dbReference type="GO" id="GO:1901678">
    <property type="term" value="P:iron coordination entity transport"/>
    <property type="evidence" value="ECO:0007669"/>
    <property type="project" value="UniProtKB-ARBA"/>
</dbReference>
<dbReference type="SUPFAM" id="SSF53807">
    <property type="entry name" value="Helical backbone' metal receptor"/>
    <property type="match status" value="1"/>
</dbReference>
<dbReference type="PANTHER" id="PTHR30532">
    <property type="entry name" value="IRON III DICITRATE-BINDING PERIPLASMIC PROTEIN"/>
    <property type="match status" value="1"/>
</dbReference>
<dbReference type="PANTHER" id="PTHR30532:SF29">
    <property type="entry name" value="FE(3+) DICITRATE-BINDING PERIPLASMIC PROTEIN"/>
    <property type="match status" value="1"/>
</dbReference>
<feature type="signal peptide" evidence="6">
    <location>
        <begin position="1"/>
        <end position="22"/>
    </location>
</feature>
<keyword evidence="4" id="KW-0410">Iron transport</keyword>
<comment type="caution">
    <text evidence="8">The sequence shown here is derived from an EMBL/GenBank/DDBJ whole genome shotgun (WGS) entry which is preliminary data.</text>
</comment>
<accession>A0A3S0V4T2</accession>
<keyword evidence="5 6" id="KW-0732">Signal</keyword>
<dbReference type="PROSITE" id="PS50983">
    <property type="entry name" value="FE_B12_PBP"/>
    <property type="match status" value="1"/>
</dbReference>
<evidence type="ECO:0000256" key="2">
    <source>
        <dbReference type="ARBA" id="ARBA00008814"/>
    </source>
</evidence>
<organism evidence="8 9">
    <name type="scientific">Vibrio aquaticus</name>
    <dbReference type="NCBI Taxonomy" id="2496559"/>
    <lineage>
        <taxon>Bacteria</taxon>
        <taxon>Pseudomonadati</taxon>
        <taxon>Pseudomonadota</taxon>
        <taxon>Gammaproteobacteria</taxon>
        <taxon>Vibrionales</taxon>
        <taxon>Vibrionaceae</taxon>
        <taxon>Vibrio</taxon>
    </lineage>
</organism>
<keyword evidence="4" id="KW-0406">Ion transport</keyword>
<dbReference type="GO" id="GO:0030288">
    <property type="term" value="C:outer membrane-bounded periplasmic space"/>
    <property type="evidence" value="ECO:0007669"/>
    <property type="project" value="TreeGrafter"/>
</dbReference>
<comment type="similarity">
    <text evidence="2">Belongs to the bacterial solute-binding protein 8 family.</text>
</comment>
<proteinExistence type="inferred from homology"/>
<dbReference type="Gene3D" id="3.40.50.1980">
    <property type="entry name" value="Nitrogenase molybdenum iron protein domain"/>
    <property type="match status" value="2"/>
</dbReference>
<sequence length="299" mass="33451">MNRLKQFSSLLLATLLSFNALAQEQRAVEDEKGTFTISGTPTRVVALEYSFVDALASVGVSPVGVADDKDVNRILQSIRDQISPWTSVGMRPQPSLEIIAQLKPDLIIADVQRHSPAYDDLQKIAPTLILKSRGENYEENLEAALKIGVVLNKEAEMKQRIEQHKTLMAEYKTKFSSQQTMQFAVVTQKGMWMHGPESYAGSVLTSLGIQSPMPQETEKAYVEVSLEQLLRVNPDWLLLGPYSDETIADTWKNNPLFNLLNSQKHQQIIKVSPQVWSLNRGMNAAEEIAQNLDTILNKS</sequence>
<dbReference type="InterPro" id="IPR051313">
    <property type="entry name" value="Bact_iron-sidero_bind"/>
</dbReference>
<evidence type="ECO:0000256" key="1">
    <source>
        <dbReference type="ARBA" id="ARBA00004196"/>
    </source>
</evidence>
<dbReference type="Proteomes" id="UP000268973">
    <property type="component" value="Unassembled WGS sequence"/>
</dbReference>
<evidence type="ECO:0000256" key="3">
    <source>
        <dbReference type="ARBA" id="ARBA00022448"/>
    </source>
</evidence>
<name>A0A3S0V4T2_9VIBR</name>
<evidence type="ECO:0000313" key="9">
    <source>
        <dbReference type="Proteomes" id="UP000268973"/>
    </source>
</evidence>
<feature type="domain" description="Fe/B12 periplasmic-binding" evidence="7">
    <location>
        <begin position="43"/>
        <end position="299"/>
    </location>
</feature>
<evidence type="ECO:0000259" key="7">
    <source>
        <dbReference type="PROSITE" id="PS50983"/>
    </source>
</evidence>
<dbReference type="AlphaFoldDB" id="A0A3S0V4T2"/>
<dbReference type="CDD" id="cd01146">
    <property type="entry name" value="FhuD"/>
    <property type="match status" value="1"/>
</dbReference>
<dbReference type="RefSeq" id="WP_126572616.1">
    <property type="nucleotide sequence ID" value="NZ_RXZH01000001.1"/>
</dbReference>
<evidence type="ECO:0000313" key="8">
    <source>
        <dbReference type="EMBL" id="RTZ17866.1"/>
    </source>
</evidence>
<protein>
    <submittedName>
        <fullName evidence="8">Fe(3+)-dicitrate ABC transporter substrate-binding protein FecB</fullName>
    </submittedName>
</protein>
<feature type="chain" id="PRO_5018722368" evidence="6">
    <location>
        <begin position="23"/>
        <end position="299"/>
    </location>
</feature>
<dbReference type="NCBIfam" id="NF008501">
    <property type="entry name" value="PRK11411.1"/>
    <property type="match status" value="1"/>
</dbReference>
<evidence type="ECO:0000256" key="6">
    <source>
        <dbReference type="SAM" id="SignalP"/>
    </source>
</evidence>
<reference evidence="8 9" key="1">
    <citation type="submission" date="2018-12" db="EMBL/GenBank/DDBJ databases">
        <title>Vibrio sp. isolated from China Sea.</title>
        <authorList>
            <person name="Li Y."/>
        </authorList>
    </citation>
    <scope>NUCLEOTIDE SEQUENCE [LARGE SCALE GENOMIC DNA]</scope>
    <source>
        <strain evidence="8 9">BEI207</strain>
    </source>
</reference>
<dbReference type="EMBL" id="RXZH01000001">
    <property type="protein sequence ID" value="RTZ17866.1"/>
    <property type="molecule type" value="Genomic_DNA"/>
</dbReference>